<dbReference type="RefSeq" id="WP_014406111.1">
    <property type="nucleotide sequence ID" value="NC_017034.1"/>
</dbReference>
<keyword evidence="2" id="KW-0288">FMN</keyword>
<dbReference type="InterPro" id="IPR050627">
    <property type="entry name" value="Nitroreductase/BluB"/>
</dbReference>
<dbReference type="InterPro" id="IPR000415">
    <property type="entry name" value="Nitroreductase-like"/>
</dbReference>
<keyword evidence="3" id="KW-0560">Oxidoreductase</keyword>
<keyword evidence="1" id="KW-0285">Flavoprotein</keyword>
<gene>
    <name evidence="5" type="ordered locus">Mtc_1528</name>
</gene>
<dbReference type="EMBL" id="CP003243">
    <property type="protein sequence ID" value="AFD00280.1"/>
    <property type="molecule type" value="Genomic_DNA"/>
</dbReference>
<dbReference type="InterPro" id="IPR029479">
    <property type="entry name" value="Nitroreductase"/>
</dbReference>
<dbReference type="STRING" id="1041930.Mtc_1528"/>
<organism evidence="5 6">
    <name type="scientific">Methanocella conradii (strain DSM 24694 / JCM 17849 / CGMCC 1.5162 / HZ254)</name>
    <dbReference type="NCBI Taxonomy" id="1041930"/>
    <lineage>
        <taxon>Archaea</taxon>
        <taxon>Methanobacteriati</taxon>
        <taxon>Methanobacteriota</taxon>
        <taxon>Stenosarchaea group</taxon>
        <taxon>Methanomicrobia</taxon>
        <taxon>Methanocellales</taxon>
        <taxon>Methanocellaceae</taxon>
        <taxon>Methanocella</taxon>
    </lineage>
</organism>
<name>H8I729_METCZ</name>
<proteinExistence type="predicted"/>
<evidence type="ECO:0000256" key="3">
    <source>
        <dbReference type="ARBA" id="ARBA00023002"/>
    </source>
</evidence>
<dbReference type="Proteomes" id="UP000005233">
    <property type="component" value="Chromosome"/>
</dbReference>
<dbReference type="OrthoDB" id="105365at2157"/>
<dbReference type="Gene3D" id="3.40.109.10">
    <property type="entry name" value="NADH Oxidase"/>
    <property type="match status" value="1"/>
</dbReference>
<dbReference type="Pfam" id="PF00881">
    <property type="entry name" value="Nitroreductase"/>
    <property type="match status" value="1"/>
</dbReference>
<keyword evidence="6" id="KW-1185">Reference proteome</keyword>
<dbReference type="GeneID" id="11971664"/>
<evidence type="ECO:0000256" key="1">
    <source>
        <dbReference type="ARBA" id="ARBA00022630"/>
    </source>
</evidence>
<protein>
    <submittedName>
        <fullName evidence="5">Nitroreductase</fullName>
    </submittedName>
</protein>
<sequence length="194" mass="21735">MNDVFKNIYLRRAVRDYRPDDVPDDIIRELIKAGTYAPSAVNRQPWRFVVIKDRDMIARLSDRAKKLWLDTARLDDPEAARLATAMRMPGFNIFYNAPVLVLIFAAPGAMYPECECALAAENMMLAARSLGIGSCWIGLAMPLGSDKSTLDELKVPEGHRLVAPLIFGYPVKDAQTAPPRNEDVILNWIQKSST</sequence>
<dbReference type="SUPFAM" id="SSF55469">
    <property type="entry name" value="FMN-dependent nitroreductase-like"/>
    <property type="match status" value="1"/>
</dbReference>
<dbReference type="eggNOG" id="arCOG00288">
    <property type="taxonomic scope" value="Archaea"/>
</dbReference>
<evidence type="ECO:0000259" key="4">
    <source>
        <dbReference type="Pfam" id="PF00881"/>
    </source>
</evidence>
<evidence type="ECO:0000313" key="5">
    <source>
        <dbReference type="EMBL" id="AFD00280.1"/>
    </source>
</evidence>
<accession>H8I729</accession>
<evidence type="ECO:0000313" key="6">
    <source>
        <dbReference type="Proteomes" id="UP000005233"/>
    </source>
</evidence>
<reference evidence="5 6" key="1">
    <citation type="journal article" date="2012" name="J. Bacteriol.">
        <title>Complete genome sequence of a thermophilic methanogen, Methanocella conradii HZ254, isolated from Chinese rice field soil.</title>
        <authorList>
            <person name="Lu Z."/>
            <person name="Lu Y."/>
        </authorList>
    </citation>
    <scope>NUCLEOTIDE SEQUENCE [LARGE SCALE GENOMIC DNA]</scope>
    <source>
        <strain evidence="6">DSM 24694 / JCM 17849 / CGMCC 1.5162 / HZ254</strain>
    </source>
</reference>
<dbReference type="PANTHER" id="PTHR23026">
    <property type="entry name" value="NADPH NITROREDUCTASE"/>
    <property type="match status" value="1"/>
</dbReference>
<dbReference type="KEGG" id="mez:Mtc_1528"/>
<evidence type="ECO:0000256" key="2">
    <source>
        <dbReference type="ARBA" id="ARBA00022643"/>
    </source>
</evidence>
<dbReference type="GO" id="GO:0016491">
    <property type="term" value="F:oxidoreductase activity"/>
    <property type="evidence" value="ECO:0007669"/>
    <property type="project" value="UniProtKB-KW"/>
</dbReference>
<dbReference type="PANTHER" id="PTHR23026:SF90">
    <property type="entry name" value="IODOTYROSINE DEIODINASE 1"/>
    <property type="match status" value="1"/>
</dbReference>
<dbReference type="AlphaFoldDB" id="H8I729"/>
<feature type="domain" description="Nitroreductase" evidence="4">
    <location>
        <begin position="11"/>
        <end position="169"/>
    </location>
</feature>
<dbReference type="HOGENOM" id="CLU_070764_7_0_2"/>